<protein>
    <submittedName>
        <fullName evidence="1">Uncharacterized protein</fullName>
    </submittedName>
</protein>
<reference evidence="1" key="2">
    <citation type="journal article" date="2023" name="Biology">
        <title>Prokaryotic Life Associated with Coal-Fire Gas Vents Revealed by Metagenomics.</title>
        <authorList>
            <person name="Kadnikov V.V."/>
            <person name="Mardanov A.V."/>
            <person name="Beletsky A.V."/>
            <person name="Karnachuk O.V."/>
            <person name="Ravin N.V."/>
        </authorList>
    </citation>
    <scope>NUCLEOTIDE SEQUENCE</scope>
    <source>
        <strain evidence="1">Bu02</strain>
    </source>
</reference>
<organism evidence="1">
    <name type="scientific">Candidatus Fermentithermobacillus carboniphilus</name>
    <dbReference type="NCBI Taxonomy" id="3085328"/>
    <lineage>
        <taxon>Bacteria</taxon>
        <taxon>Bacillati</taxon>
        <taxon>Bacillota</taxon>
        <taxon>Candidatus Fermentithermobacillia</taxon>
        <taxon>Candidatus Fermentithermobacillales</taxon>
        <taxon>Candidatus Fermentithermobacillaceae</taxon>
        <taxon>Candidatus Fermentithermobacillus</taxon>
    </lineage>
</organism>
<accession>A0AAT9LE93</accession>
<dbReference type="KEGG" id="fcz:IMF26_02060"/>
<dbReference type="AlphaFoldDB" id="A0AAT9LE93"/>
<dbReference type="SUPFAM" id="SSF52540">
    <property type="entry name" value="P-loop containing nucleoside triphosphate hydrolases"/>
    <property type="match status" value="1"/>
</dbReference>
<proteinExistence type="predicted"/>
<dbReference type="InterPro" id="IPR027417">
    <property type="entry name" value="P-loop_NTPase"/>
</dbReference>
<evidence type="ECO:0000313" key="1">
    <source>
        <dbReference type="EMBL" id="QUL98882.1"/>
    </source>
</evidence>
<name>A0AAT9LE93_9FIRM</name>
<dbReference type="EMBL" id="CP062796">
    <property type="protein sequence ID" value="QUL98882.1"/>
    <property type="molecule type" value="Genomic_DNA"/>
</dbReference>
<reference evidence="1" key="1">
    <citation type="submission" date="2020-10" db="EMBL/GenBank/DDBJ databases">
        <authorList>
            <person name="Kadnikov V."/>
            <person name="Beletsky A.V."/>
            <person name="Mardanov A.V."/>
            <person name="Karnachuk O.V."/>
            <person name="Ravin N.V."/>
        </authorList>
    </citation>
    <scope>NUCLEOTIDE SEQUENCE</scope>
    <source>
        <strain evidence="1">Bu02</strain>
    </source>
</reference>
<gene>
    <name evidence="1" type="ORF">IMF26_02060</name>
</gene>
<sequence length="359" mass="38386">MMRVLGIAGTAKNTGKTTTLLEVLGYLSSLGRRVFVTSIGYDGEDFDNITGLPKPRVFIPEGTLVATALPLIQASSVKFTDLQDTGVRCALGRVFVGRASAGGKVVLAGPTSTRDLLSVMKFAPKMCTVLLDGAFSRLSPMVVAGALILATGAARSPDSHRLAREVEIIGKIMSLPVHGFFASGSSPGGDPGSAGRTINVEGGLFLKGQGKELGWRLIADGPGQTVVYVRGIVNPAVFDETLSELEGYRRDPVVFVISHPILMLLSGDVLAWEDVLCRAEEMGFVVAVGSSSELLGVTINPYRPSYESATGRFVATYLPPRTFLDDIRNLTSVPCTDIILEGPEKLRSWLHRYVEKQNS</sequence>